<reference evidence="4 5" key="1">
    <citation type="submission" date="2016-06" db="EMBL/GenBank/DDBJ databases">
        <authorList>
            <person name="Kjaerup R.B."/>
            <person name="Dalgaard T.S."/>
            <person name="Juul-Madsen H.R."/>
        </authorList>
    </citation>
    <scope>NUCLEOTIDE SEQUENCE [LARGE SCALE GENOMIC DNA]</scope>
    <source>
        <strain evidence="4 5">DSM 43913</strain>
    </source>
</reference>
<accession>A0A1C5GBX2</accession>
<dbReference type="InterPro" id="IPR009081">
    <property type="entry name" value="PP-bd_ACP"/>
</dbReference>
<evidence type="ECO:0000256" key="2">
    <source>
        <dbReference type="ARBA" id="ARBA00022553"/>
    </source>
</evidence>
<evidence type="ECO:0000259" key="3">
    <source>
        <dbReference type="PROSITE" id="PS50075"/>
    </source>
</evidence>
<dbReference type="InterPro" id="IPR036736">
    <property type="entry name" value="ACP-like_sf"/>
</dbReference>
<dbReference type="RefSeq" id="WP_101409372.1">
    <property type="nucleotide sequence ID" value="NZ_JBEPBY010000008.1"/>
</dbReference>
<feature type="domain" description="Carrier" evidence="3">
    <location>
        <begin position="2"/>
        <end position="80"/>
    </location>
</feature>
<sequence>MVDWPPAFEPLIRERSRLLSADSPLEPDQSLTELGVDSLEVVELIVNLETEFDIEIPPELLQPEVFATPGTIWNAVRSLM</sequence>
<dbReference type="PROSITE" id="PS50075">
    <property type="entry name" value="CARRIER"/>
    <property type="match status" value="1"/>
</dbReference>
<dbReference type="Pfam" id="PF00550">
    <property type="entry name" value="PP-binding"/>
    <property type="match status" value="1"/>
</dbReference>
<dbReference type="EMBL" id="LT607733">
    <property type="protein sequence ID" value="SCG17042.1"/>
    <property type="molecule type" value="Genomic_DNA"/>
</dbReference>
<dbReference type="GeneID" id="95803090"/>
<protein>
    <submittedName>
        <fullName evidence="4">Acyl carrier protein</fullName>
    </submittedName>
</protein>
<dbReference type="Gene3D" id="1.10.1200.10">
    <property type="entry name" value="ACP-like"/>
    <property type="match status" value="1"/>
</dbReference>
<evidence type="ECO:0000256" key="1">
    <source>
        <dbReference type="ARBA" id="ARBA00022450"/>
    </source>
</evidence>
<dbReference type="InterPro" id="IPR020806">
    <property type="entry name" value="PKS_PP-bd"/>
</dbReference>
<dbReference type="SMART" id="SM00823">
    <property type="entry name" value="PKS_PP"/>
    <property type="match status" value="1"/>
</dbReference>
<keyword evidence="1" id="KW-0596">Phosphopantetheine</keyword>
<evidence type="ECO:0000313" key="4">
    <source>
        <dbReference type="EMBL" id="SCG17042.1"/>
    </source>
</evidence>
<dbReference type="SUPFAM" id="SSF47336">
    <property type="entry name" value="ACP-like"/>
    <property type="match status" value="1"/>
</dbReference>
<gene>
    <name evidence="4" type="ORF">GA0070610_3346</name>
</gene>
<name>A0A1C5GBX2_MICEH</name>
<dbReference type="Proteomes" id="UP000198251">
    <property type="component" value="Chromosome I"/>
</dbReference>
<keyword evidence="2" id="KW-0597">Phosphoprotein</keyword>
<evidence type="ECO:0000313" key="5">
    <source>
        <dbReference type="Proteomes" id="UP000198251"/>
    </source>
</evidence>
<proteinExistence type="predicted"/>
<dbReference type="InterPro" id="IPR006162">
    <property type="entry name" value="Ppantetheine_attach_site"/>
</dbReference>
<dbReference type="AlphaFoldDB" id="A0A1C5GBX2"/>
<keyword evidence="5" id="KW-1185">Reference proteome</keyword>
<organism evidence="4 5">
    <name type="scientific">Micromonospora echinofusca</name>
    <dbReference type="NCBI Taxonomy" id="47858"/>
    <lineage>
        <taxon>Bacteria</taxon>
        <taxon>Bacillati</taxon>
        <taxon>Actinomycetota</taxon>
        <taxon>Actinomycetes</taxon>
        <taxon>Micromonosporales</taxon>
        <taxon>Micromonosporaceae</taxon>
        <taxon>Micromonospora</taxon>
    </lineage>
</organism>
<dbReference type="PROSITE" id="PS00012">
    <property type="entry name" value="PHOSPHOPANTETHEINE"/>
    <property type="match status" value="1"/>
</dbReference>
<dbReference type="GO" id="GO:0031177">
    <property type="term" value="F:phosphopantetheine binding"/>
    <property type="evidence" value="ECO:0007669"/>
    <property type="project" value="InterPro"/>
</dbReference>